<keyword evidence="10" id="KW-0443">Lipid metabolism</keyword>
<evidence type="ECO:0000256" key="11">
    <source>
        <dbReference type="ARBA" id="ARBA00023140"/>
    </source>
</evidence>
<keyword evidence="8" id="KW-0276">Fatty acid metabolism</keyword>
<evidence type="ECO:0000256" key="1">
    <source>
        <dbReference type="ARBA" id="ARBA00001974"/>
    </source>
</evidence>
<dbReference type="GO" id="GO:0071949">
    <property type="term" value="F:FAD binding"/>
    <property type="evidence" value="ECO:0007669"/>
    <property type="project" value="InterPro"/>
</dbReference>
<keyword evidence="11" id="KW-0576">Peroxisome</keyword>
<evidence type="ECO:0000256" key="8">
    <source>
        <dbReference type="ARBA" id="ARBA00022832"/>
    </source>
</evidence>
<accession>A0A9Q0RU83</accession>
<dbReference type="GO" id="GO:0033540">
    <property type="term" value="P:fatty acid beta-oxidation using acyl-CoA oxidase"/>
    <property type="evidence" value="ECO:0007669"/>
    <property type="project" value="TreeGrafter"/>
</dbReference>
<dbReference type="PANTHER" id="PTHR10909">
    <property type="entry name" value="ELECTRON TRANSPORT OXIDOREDUCTASE"/>
    <property type="match status" value="1"/>
</dbReference>
<comment type="pathway">
    <text evidence="3">Lipid metabolism.</text>
</comment>
<dbReference type="FunFam" id="1.20.140.10:FF:000010">
    <property type="entry name" value="Acyl-coenzyme A oxidase"/>
    <property type="match status" value="1"/>
</dbReference>
<evidence type="ECO:0000256" key="6">
    <source>
        <dbReference type="ARBA" id="ARBA00022630"/>
    </source>
</evidence>
<dbReference type="InterPro" id="IPR009100">
    <property type="entry name" value="AcylCoA_DH/oxidase_NM_dom_sf"/>
</dbReference>
<feature type="non-terminal residue" evidence="15">
    <location>
        <position position="558"/>
    </location>
</feature>
<feature type="active site" description="Proton acceptor" evidence="12">
    <location>
        <position position="447"/>
    </location>
</feature>
<dbReference type="InterPro" id="IPR012258">
    <property type="entry name" value="Acyl-CoA_oxidase"/>
</dbReference>
<evidence type="ECO:0000256" key="7">
    <source>
        <dbReference type="ARBA" id="ARBA00022827"/>
    </source>
</evidence>
<feature type="binding site" evidence="13">
    <location>
        <position position="156"/>
    </location>
    <ligand>
        <name>FAD</name>
        <dbReference type="ChEBI" id="CHEBI:57692"/>
    </ligand>
</feature>
<dbReference type="AlphaFoldDB" id="A0A9Q0RU83"/>
<dbReference type="GO" id="GO:0005504">
    <property type="term" value="F:fatty acid binding"/>
    <property type="evidence" value="ECO:0007669"/>
    <property type="project" value="TreeGrafter"/>
</dbReference>
<evidence type="ECO:0000256" key="10">
    <source>
        <dbReference type="ARBA" id="ARBA00023098"/>
    </source>
</evidence>
<evidence type="ECO:0000313" key="16">
    <source>
        <dbReference type="Proteomes" id="UP001151699"/>
    </source>
</evidence>
<evidence type="ECO:0000256" key="2">
    <source>
        <dbReference type="ARBA" id="ARBA00004275"/>
    </source>
</evidence>
<evidence type="ECO:0000256" key="12">
    <source>
        <dbReference type="PIRSR" id="PIRSR000168-1"/>
    </source>
</evidence>
<evidence type="ECO:0000256" key="13">
    <source>
        <dbReference type="PIRSR" id="PIRSR000168-2"/>
    </source>
</evidence>
<sequence>EIPILEDKNIFPDLPYGPLTAYRKKASFDYRKLSLILEPEDAHRLRHKVWKYLENHPEFAKSNKPQTLDEMRQTATRRCQISNAENAWKPYDFIQSPHLSLIYLQCNLAYDPNFYMKGGLGYGMFPYVLRANGTERLQKYVDACERMEIFGSFALTEVSHGTNSMGMRTTSTYDPTTEEFILHTPDFEAAKCWVGNLGKTCTHSIVYAQLYTPDGAHHGLNAFLVPIRCTKTLNAFPGVLVGDLGEKNGLNGVDNGFVMFNKYRIPRENLLSRNGDVTPEGRFVSNIKDQRKRMGASFGALSNGRVNICGMVSTYLVKAVTIAVRYSASRKQFGPPGSNEEYSVLEYQSQQYRVLPHLAMAIVFKVFTQWISTNLNKTVIKQLMGEKNVNEIGMEIHALSSAAKPYCTWSAQSAIQDCREACGGHGYLKVAGLGELRNNNDASCSYEGENNVLIQQTSNWLLSVRKTGYSSFANVSPLGSAEFLANFDSVINSKFTFKTSDEALRPENIQIALNWLCAWLLEETAKRSGELQKSGKSDFEVRNERQIFYGKTLSMVFA</sequence>
<dbReference type="SUPFAM" id="SSF47203">
    <property type="entry name" value="Acyl-CoA dehydrogenase C-terminal domain-like"/>
    <property type="match status" value="1"/>
</dbReference>
<comment type="caution">
    <text evidence="15">The sequence shown here is derived from an EMBL/GenBank/DDBJ whole genome shotgun (WGS) entry which is preliminary data.</text>
</comment>
<evidence type="ECO:0000313" key="15">
    <source>
        <dbReference type="EMBL" id="KAJ6634183.1"/>
    </source>
</evidence>
<dbReference type="Gene3D" id="1.20.140.10">
    <property type="entry name" value="Butyryl-CoA Dehydrogenase, subunit A, domain 3"/>
    <property type="match status" value="1"/>
</dbReference>
<dbReference type="GO" id="GO:0016402">
    <property type="term" value="F:pristanoyl-CoA oxidase activity"/>
    <property type="evidence" value="ECO:0007669"/>
    <property type="project" value="TreeGrafter"/>
</dbReference>
<dbReference type="PANTHER" id="PTHR10909:SF390">
    <property type="entry name" value="PEROXISOMAL ACYL-COENZYME A OXIDASE 3"/>
    <property type="match status" value="1"/>
</dbReference>
<evidence type="ECO:0000256" key="9">
    <source>
        <dbReference type="ARBA" id="ARBA00023002"/>
    </source>
</evidence>
<dbReference type="OrthoDB" id="538336at2759"/>
<evidence type="ECO:0000256" key="5">
    <source>
        <dbReference type="ARBA" id="ARBA00012870"/>
    </source>
</evidence>
<dbReference type="InterPro" id="IPR036250">
    <property type="entry name" value="AcylCo_DH-like_C"/>
</dbReference>
<proteinExistence type="inferred from homology"/>
<dbReference type="InterPro" id="IPR055060">
    <property type="entry name" value="ACOX_C_alpha1"/>
</dbReference>
<dbReference type="PIRSF" id="PIRSF000168">
    <property type="entry name" value="Acyl-CoA_oxidase"/>
    <property type="match status" value="1"/>
</dbReference>
<dbReference type="Proteomes" id="UP001151699">
    <property type="component" value="Unassembled WGS sequence"/>
</dbReference>
<keyword evidence="9" id="KW-0560">Oxidoreductase</keyword>
<dbReference type="EC" id="1.3.3.6" evidence="5"/>
<reference evidence="15" key="1">
    <citation type="submission" date="2022-07" db="EMBL/GenBank/DDBJ databases">
        <authorList>
            <person name="Trinca V."/>
            <person name="Uliana J.V.C."/>
            <person name="Torres T.T."/>
            <person name="Ward R.J."/>
            <person name="Monesi N."/>
        </authorList>
    </citation>
    <scope>NUCLEOTIDE SEQUENCE</scope>
    <source>
        <strain evidence="15">HSMRA1968</strain>
        <tissue evidence="15">Whole embryos</tissue>
    </source>
</reference>
<evidence type="ECO:0000259" key="14">
    <source>
        <dbReference type="Pfam" id="PF22924"/>
    </source>
</evidence>
<name>A0A9Q0RU83_9DIPT</name>
<keyword evidence="16" id="KW-1185">Reference proteome</keyword>
<comment type="subcellular location">
    <subcellularLocation>
        <location evidence="2">Peroxisome</location>
    </subcellularLocation>
</comment>
<dbReference type="Pfam" id="PF22924">
    <property type="entry name" value="ACOX_C_alpha1"/>
    <property type="match status" value="1"/>
</dbReference>
<organism evidence="15 16">
    <name type="scientific">Pseudolycoriella hygida</name>
    <dbReference type="NCBI Taxonomy" id="35572"/>
    <lineage>
        <taxon>Eukaryota</taxon>
        <taxon>Metazoa</taxon>
        <taxon>Ecdysozoa</taxon>
        <taxon>Arthropoda</taxon>
        <taxon>Hexapoda</taxon>
        <taxon>Insecta</taxon>
        <taxon>Pterygota</taxon>
        <taxon>Neoptera</taxon>
        <taxon>Endopterygota</taxon>
        <taxon>Diptera</taxon>
        <taxon>Nematocera</taxon>
        <taxon>Sciaroidea</taxon>
        <taxon>Sciaridae</taxon>
        <taxon>Pseudolycoriella</taxon>
    </lineage>
</organism>
<keyword evidence="6" id="KW-0285">Flavoprotein</keyword>
<evidence type="ECO:0000256" key="3">
    <source>
        <dbReference type="ARBA" id="ARBA00005189"/>
    </source>
</evidence>
<dbReference type="InterPro" id="IPR046373">
    <property type="entry name" value="Acyl-CoA_Oxase/DH_mid-dom_sf"/>
</dbReference>
<dbReference type="EMBL" id="WJQU01000882">
    <property type="protein sequence ID" value="KAJ6634183.1"/>
    <property type="molecule type" value="Genomic_DNA"/>
</dbReference>
<comment type="cofactor">
    <cofactor evidence="1">
        <name>FAD</name>
        <dbReference type="ChEBI" id="CHEBI:57692"/>
    </cofactor>
</comment>
<protein>
    <recommendedName>
        <fullName evidence="5">acyl-CoA oxidase</fullName>
        <ecNumber evidence="5">1.3.3.6</ecNumber>
    </recommendedName>
</protein>
<feature type="binding site" evidence="13">
    <location>
        <position position="195"/>
    </location>
    <ligand>
        <name>FAD</name>
        <dbReference type="ChEBI" id="CHEBI:57692"/>
    </ligand>
</feature>
<gene>
    <name evidence="15" type="primary">Acox3_0</name>
    <name evidence="15" type="ORF">Bhyg_17442</name>
</gene>
<dbReference type="GO" id="GO:0055088">
    <property type="term" value="P:lipid homeostasis"/>
    <property type="evidence" value="ECO:0007669"/>
    <property type="project" value="TreeGrafter"/>
</dbReference>
<dbReference type="FunFam" id="2.40.110.10:FF:000005">
    <property type="entry name" value="Acyl-coenzyme A oxidase"/>
    <property type="match status" value="1"/>
</dbReference>
<comment type="similarity">
    <text evidence="4">Belongs to the acyl-CoA oxidase family.</text>
</comment>
<feature type="non-terminal residue" evidence="15">
    <location>
        <position position="1"/>
    </location>
</feature>
<dbReference type="Gene3D" id="2.40.110.10">
    <property type="entry name" value="Butyryl-CoA Dehydrogenase, subunit A, domain 2"/>
    <property type="match status" value="1"/>
</dbReference>
<dbReference type="GO" id="GO:0005777">
    <property type="term" value="C:peroxisome"/>
    <property type="evidence" value="ECO:0007669"/>
    <property type="project" value="UniProtKB-SubCell"/>
</dbReference>
<evidence type="ECO:0000256" key="4">
    <source>
        <dbReference type="ARBA" id="ARBA00006288"/>
    </source>
</evidence>
<dbReference type="SUPFAM" id="SSF56645">
    <property type="entry name" value="Acyl-CoA dehydrogenase NM domain-like"/>
    <property type="match status" value="1"/>
</dbReference>
<feature type="domain" description="Acyl-CoA oxidase C-alpha1" evidence="14">
    <location>
        <begin position="298"/>
        <end position="462"/>
    </location>
</feature>
<keyword evidence="7 13" id="KW-0274">FAD</keyword>